<evidence type="ECO:0000256" key="1">
    <source>
        <dbReference type="ARBA" id="ARBA00006484"/>
    </source>
</evidence>
<comment type="caution">
    <text evidence="4">The sequence shown here is derived from an EMBL/GenBank/DDBJ whole genome shotgun (WGS) entry which is preliminary data.</text>
</comment>
<dbReference type="RefSeq" id="WP_036817719.1">
    <property type="nucleotide sequence ID" value="NZ_AVBF01000013.1"/>
</dbReference>
<dbReference type="SUPFAM" id="SSF51735">
    <property type="entry name" value="NAD(P)-binding Rossmann-fold domains"/>
    <property type="match status" value="1"/>
</dbReference>
<evidence type="ECO:0000256" key="3">
    <source>
        <dbReference type="RuleBase" id="RU000363"/>
    </source>
</evidence>
<keyword evidence="2" id="KW-0560">Oxidoreductase</keyword>
<dbReference type="Pfam" id="PF00106">
    <property type="entry name" value="adh_short"/>
    <property type="match status" value="1"/>
</dbReference>
<name>A0A0A2TVY4_9BACI</name>
<protein>
    <submittedName>
        <fullName evidence="4">Oxidoreductase</fullName>
    </submittedName>
</protein>
<dbReference type="EMBL" id="AVBF01000013">
    <property type="protein sequence ID" value="KGP73440.1"/>
    <property type="molecule type" value="Genomic_DNA"/>
</dbReference>
<dbReference type="eggNOG" id="COG0300">
    <property type="taxonomic scope" value="Bacteria"/>
</dbReference>
<accession>A0A0A2TVY4</accession>
<evidence type="ECO:0000313" key="4">
    <source>
        <dbReference type="EMBL" id="KGP73440.1"/>
    </source>
</evidence>
<dbReference type="InterPro" id="IPR002347">
    <property type="entry name" value="SDR_fam"/>
</dbReference>
<dbReference type="GO" id="GO:0016491">
    <property type="term" value="F:oxidoreductase activity"/>
    <property type="evidence" value="ECO:0007669"/>
    <property type="project" value="UniProtKB-KW"/>
</dbReference>
<dbReference type="PANTHER" id="PTHR42901:SF1">
    <property type="entry name" value="ALCOHOL DEHYDROGENASE"/>
    <property type="match status" value="1"/>
</dbReference>
<comment type="similarity">
    <text evidence="1 3">Belongs to the short-chain dehydrogenases/reductases (SDR) family.</text>
</comment>
<dbReference type="PANTHER" id="PTHR42901">
    <property type="entry name" value="ALCOHOL DEHYDROGENASE"/>
    <property type="match status" value="1"/>
</dbReference>
<dbReference type="PRINTS" id="PR00081">
    <property type="entry name" value="GDHRDH"/>
</dbReference>
<dbReference type="Proteomes" id="UP000030147">
    <property type="component" value="Unassembled WGS sequence"/>
</dbReference>
<proteinExistence type="inferred from homology"/>
<keyword evidence="5" id="KW-1185">Reference proteome</keyword>
<dbReference type="PROSITE" id="PS00061">
    <property type="entry name" value="ADH_SHORT"/>
    <property type="match status" value="1"/>
</dbReference>
<dbReference type="STRING" id="1385514.N782_05235"/>
<reference evidence="4 5" key="1">
    <citation type="journal article" date="2015" name="Stand. Genomic Sci.">
        <title>High quality draft genome sequence of the moderately halophilic bacterium Pontibacillus yanchengensis Y32(T) and comparison among Pontibacillus genomes.</title>
        <authorList>
            <person name="Huang J."/>
            <person name="Qiao Z.X."/>
            <person name="Tang J.W."/>
            <person name="Wang G."/>
        </authorList>
    </citation>
    <scope>NUCLEOTIDE SEQUENCE [LARGE SCALE GENOMIC DNA]</scope>
    <source>
        <strain evidence="4 5">Y32</strain>
    </source>
</reference>
<dbReference type="InterPro" id="IPR036291">
    <property type="entry name" value="NAD(P)-bd_dom_sf"/>
</dbReference>
<evidence type="ECO:0000313" key="5">
    <source>
        <dbReference type="Proteomes" id="UP000030147"/>
    </source>
</evidence>
<dbReference type="AlphaFoldDB" id="A0A0A2TVY4"/>
<organism evidence="4 5">
    <name type="scientific">Pontibacillus yanchengensis Y32</name>
    <dbReference type="NCBI Taxonomy" id="1385514"/>
    <lineage>
        <taxon>Bacteria</taxon>
        <taxon>Bacillati</taxon>
        <taxon>Bacillota</taxon>
        <taxon>Bacilli</taxon>
        <taxon>Bacillales</taxon>
        <taxon>Bacillaceae</taxon>
        <taxon>Pontibacillus</taxon>
    </lineage>
</organism>
<gene>
    <name evidence="4" type="ORF">N782_05235</name>
</gene>
<dbReference type="Gene3D" id="3.40.50.720">
    <property type="entry name" value="NAD(P)-binding Rossmann-like Domain"/>
    <property type="match status" value="1"/>
</dbReference>
<dbReference type="PRINTS" id="PR00080">
    <property type="entry name" value="SDRFAMILY"/>
</dbReference>
<dbReference type="InterPro" id="IPR020904">
    <property type="entry name" value="Sc_DH/Rdtase_CS"/>
</dbReference>
<sequence>MRYTVITGASSGIGYESALAFAERGKNLILIARREQKLEDLKAEIQQHYADVDVVIEPTDLSIMENVYAIYEKLKIYEIETWINNAGFGVKSPVADQDLEKVENMIQLNTQALTILSTLYVRDYANVEGSQLINVASSGGYSILPNAVTYTATKFFVSSFTEGLAEELASGGASLQAKILAPGITETEFAKRALDTDSFDYKESMPNFHTAKEMAQFMLQLYDSDKTLGLVDEKTYEFELKDPVFTNLKYIR</sequence>
<dbReference type="OrthoDB" id="9775296at2"/>
<dbReference type="CDD" id="cd05233">
    <property type="entry name" value="SDR_c"/>
    <property type="match status" value="1"/>
</dbReference>
<evidence type="ECO:0000256" key="2">
    <source>
        <dbReference type="ARBA" id="ARBA00023002"/>
    </source>
</evidence>